<protein>
    <submittedName>
        <fullName evidence="2">(Mediterranean fruit fly) hypothetical protein</fullName>
    </submittedName>
</protein>
<feature type="transmembrane region" description="Helical" evidence="1">
    <location>
        <begin position="18"/>
        <end position="38"/>
    </location>
</feature>
<accession>A0A811UIN4</accession>
<keyword evidence="3" id="KW-1185">Reference proteome</keyword>
<reference evidence="2" key="1">
    <citation type="submission" date="2020-11" db="EMBL/GenBank/DDBJ databases">
        <authorList>
            <person name="Whitehead M."/>
        </authorList>
    </citation>
    <scope>NUCLEOTIDE SEQUENCE</scope>
    <source>
        <strain evidence="2">EGII</strain>
    </source>
</reference>
<comment type="caution">
    <text evidence="2">The sequence shown here is derived from an EMBL/GenBank/DDBJ whole genome shotgun (WGS) entry which is preliminary data.</text>
</comment>
<proteinExistence type="predicted"/>
<keyword evidence="1" id="KW-0472">Membrane</keyword>
<name>A0A811UIN4_CERCA</name>
<evidence type="ECO:0000256" key="1">
    <source>
        <dbReference type="SAM" id="Phobius"/>
    </source>
</evidence>
<gene>
    <name evidence="2" type="ORF">CCAP1982_LOCUS6794</name>
</gene>
<organism evidence="2 3">
    <name type="scientific">Ceratitis capitata</name>
    <name type="common">Mediterranean fruit fly</name>
    <name type="synonym">Tephritis capitata</name>
    <dbReference type="NCBI Taxonomy" id="7213"/>
    <lineage>
        <taxon>Eukaryota</taxon>
        <taxon>Metazoa</taxon>
        <taxon>Ecdysozoa</taxon>
        <taxon>Arthropoda</taxon>
        <taxon>Hexapoda</taxon>
        <taxon>Insecta</taxon>
        <taxon>Pterygota</taxon>
        <taxon>Neoptera</taxon>
        <taxon>Endopterygota</taxon>
        <taxon>Diptera</taxon>
        <taxon>Brachycera</taxon>
        <taxon>Muscomorpha</taxon>
        <taxon>Tephritoidea</taxon>
        <taxon>Tephritidae</taxon>
        <taxon>Ceratitis</taxon>
        <taxon>Ceratitis</taxon>
    </lineage>
</organism>
<evidence type="ECO:0000313" key="2">
    <source>
        <dbReference type="EMBL" id="CAD6998178.1"/>
    </source>
</evidence>
<dbReference type="EMBL" id="CAJHJT010000012">
    <property type="protein sequence ID" value="CAD6998178.1"/>
    <property type="molecule type" value="Genomic_DNA"/>
</dbReference>
<dbReference type="Proteomes" id="UP000606786">
    <property type="component" value="Unassembled WGS sequence"/>
</dbReference>
<keyword evidence="1" id="KW-1133">Transmembrane helix</keyword>
<keyword evidence="1" id="KW-0812">Transmembrane</keyword>
<sequence>MRTVGPCLQWKVTKVFQFLQQLAMLYVRLFLCLSVFMLKQNWLSTDLQAYATKRSARVINEKPPPPHRLNMPVNDSGLCTVNIVVMQQALFLFTFCAIFQTATLSCGLLSVKFTLSGCNFIYGMNGRCSK</sequence>
<evidence type="ECO:0000313" key="3">
    <source>
        <dbReference type="Proteomes" id="UP000606786"/>
    </source>
</evidence>
<dbReference type="AlphaFoldDB" id="A0A811UIN4"/>